<organism evidence="5 6">
    <name type="scientific">Dreissena polymorpha</name>
    <name type="common">Zebra mussel</name>
    <name type="synonym">Mytilus polymorpha</name>
    <dbReference type="NCBI Taxonomy" id="45954"/>
    <lineage>
        <taxon>Eukaryota</taxon>
        <taxon>Metazoa</taxon>
        <taxon>Spiralia</taxon>
        <taxon>Lophotrochozoa</taxon>
        <taxon>Mollusca</taxon>
        <taxon>Bivalvia</taxon>
        <taxon>Autobranchia</taxon>
        <taxon>Heteroconchia</taxon>
        <taxon>Euheterodonta</taxon>
        <taxon>Imparidentia</taxon>
        <taxon>Neoheterodontei</taxon>
        <taxon>Myida</taxon>
        <taxon>Dreissenoidea</taxon>
        <taxon>Dreissenidae</taxon>
        <taxon>Dreissena</taxon>
    </lineage>
</organism>
<dbReference type="SUPFAM" id="SSF49265">
    <property type="entry name" value="Fibronectin type III"/>
    <property type="match status" value="1"/>
</dbReference>
<dbReference type="EMBL" id="JAIWYP010000002">
    <property type="protein sequence ID" value="KAH3868380.1"/>
    <property type="molecule type" value="Genomic_DNA"/>
</dbReference>
<feature type="region of interest" description="Disordered" evidence="2">
    <location>
        <begin position="224"/>
        <end position="249"/>
    </location>
</feature>
<keyword evidence="1" id="KW-1015">Disulfide bond</keyword>
<feature type="transmembrane region" description="Helical" evidence="3">
    <location>
        <begin position="188"/>
        <end position="210"/>
    </location>
</feature>
<evidence type="ECO:0000256" key="3">
    <source>
        <dbReference type="SAM" id="Phobius"/>
    </source>
</evidence>
<dbReference type="PANTHER" id="PTHR44170">
    <property type="entry name" value="PROTEIN SIDEKICK"/>
    <property type="match status" value="1"/>
</dbReference>
<dbReference type="SUPFAM" id="SSF48726">
    <property type="entry name" value="Immunoglobulin"/>
    <property type="match status" value="1"/>
</dbReference>
<dbReference type="Gene3D" id="2.60.40.10">
    <property type="entry name" value="Immunoglobulins"/>
    <property type="match status" value="2"/>
</dbReference>
<dbReference type="GO" id="GO:0098609">
    <property type="term" value="P:cell-cell adhesion"/>
    <property type="evidence" value="ECO:0007669"/>
    <property type="project" value="TreeGrafter"/>
</dbReference>
<dbReference type="InterPro" id="IPR013783">
    <property type="entry name" value="Ig-like_fold"/>
</dbReference>
<dbReference type="SMART" id="SM00060">
    <property type="entry name" value="FN3"/>
    <property type="match status" value="1"/>
</dbReference>
<evidence type="ECO:0000313" key="5">
    <source>
        <dbReference type="EMBL" id="KAH3868380.1"/>
    </source>
</evidence>
<sequence length="309" mass="34298">MSFYTQAYPAPLYVWQTCKGTCTNITNGFKYNTSSNGLLSNLTILNVTNEDYGEYRVIVSNGIGQAWTESFQLIPYDRPTAPINFHVIENTQKEATVAWTPSFNGGVQQTFLILYRINQEGPWINISVKDTGDIMINLTIRGLVPNTKYQTYMYAQNIIGSSMKTYEISFVTLKGVDGSSSASPNTGAIVGGTVGGLLIILTVVLVILGLRRYHIQFVRKQDSSNNAEYETTRTNTVNTGEYDELSQSHAIRGYDPSEAAKTYELLDAVQSNKNQYSPLSEHQISGAASMYEDTREASGNEAYENTRKS</sequence>
<keyword evidence="3" id="KW-0812">Transmembrane</keyword>
<protein>
    <recommendedName>
        <fullName evidence="4">Fibronectin type-III domain-containing protein</fullName>
    </recommendedName>
</protein>
<dbReference type="InterPro" id="IPR036179">
    <property type="entry name" value="Ig-like_dom_sf"/>
</dbReference>
<evidence type="ECO:0000313" key="6">
    <source>
        <dbReference type="Proteomes" id="UP000828390"/>
    </source>
</evidence>
<dbReference type="AlphaFoldDB" id="A0A9D4RJE5"/>
<dbReference type="Pfam" id="PF00041">
    <property type="entry name" value="fn3"/>
    <property type="match status" value="1"/>
</dbReference>
<reference evidence="5" key="2">
    <citation type="submission" date="2020-11" db="EMBL/GenBank/DDBJ databases">
        <authorList>
            <person name="McCartney M.A."/>
            <person name="Auch B."/>
            <person name="Kono T."/>
            <person name="Mallez S."/>
            <person name="Becker A."/>
            <person name="Gohl D.M."/>
            <person name="Silverstein K.A.T."/>
            <person name="Koren S."/>
            <person name="Bechman K.B."/>
            <person name="Herman A."/>
            <person name="Abrahante J.E."/>
            <person name="Garbe J."/>
        </authorList>
    </citation>
    <scope>NUCLEOTIDE SEQUENCE</scope>
    <source>
        <strain evidence="5">Duluth1</strain>
        <tissue evidence="5">Whole animal</tissue>
    </source>
</reference>
<dbReference type="InterPro" id="IPR003961">
    <property type="entry name" value="FN3_dom"/>
</dbReference>
<feature type="region of interest" description="Disordered" evidence="2">
    <location>
        <begin position="276"/>
        <end position="309"/>
    </location>
</feature>
<dbReference type="InterPro" id="IPR036116">
    <property type="entry name" value="FN3_sf"/>
</dbReference>
<dbReference type="PROSITE" id="PS50853">
    <property type="entry name" value="FN3"/>
    <property type="match status" value="1"/>
</dbReference>
<evidence type="ECO:0000256" key="2">
    <source>
        <dbReference type="SAM" id="MobiDB-lite"/>
    </source>
</evidence>
<evidence type="ECO:0000259" key="4">
    <source>
        <dbReference type="PROSITE" id="PS50853"/>
    </source>
</evidence>
<reference evidence="5" key="1">
    <citation type="journal article" date="2019" name="bioRxiv">
        <title>The Genome of the Zebra Mussel, Dreissena polymorpha: A Resource for Invasive Species Research.</title>
        <authorList>
            <person name="McCartney M.A."/>
            <person name="Auch B."/>
            <person name="Kono T."/>
            <person name="Mallez S."/>
            <person name="Zhang Y."/>
            <person name="Obille A."/>
            <person name="Becker A."/>
            <person name="Abrahante J.E."/>
            <person name="Garbe J."/>
            <person name="Badalamenti J.P."/>
            <person name="Herman A."/>
            <person name="Mangelson H."/>
            <person name="Liachko I."/>
            <person name="Sullivan S."/>
            <person name="Sone E.D."/>
            <person name="Koren S."/>
            <person name="Silverstein K.A.T."/>
            <person name="Beckman K.B."/>
            <person name="Gohl D.M."/>
        </authorList>
    </citation>
    <scope>NUCLEOTIDE SEQUENCE</scope>
    <source>
        <strain evidence="5">Duluth1</strain>
        <tissue evidence="5">Whole animal</tissue>
    </source>
</reference>
<keyword evidence="3" id="KW-1133">Transmembrane helix</keyword>
<dbReference type="CDD" id="cd12087">
    <property type="entry name" value="TM_EGFR-like"/>
    <property type="match status" value="1"/>
</dbReference>
<dbReference type="Proteomes" id="UP000828390">
    <property type="component" value="Unassembled WGS sequence"/>
</dbReference>
<comment type="caution">
    <text evidence="5">The sequence shown here is derived from an EMBL/GenBank/DDBJ whole genome shotgun (WGS) entry which is preliminary data.</text>
</comment>
<gene>
    <name evidence="5" type="ORF">DPMN_031525</name>
</gene>
<accession>A0A9D4RJE5</accession>
<keyword evidence="3" id="KW-0472">Membrane</keyword>
<evidence type="ECO:0000256" key="1">
    <source>
        <dbReference type="ARBA" id="ARBA00023157"/>
    </source>
</evidence>
<dbReference type="CDD" id="cd00096">
    <property type="entry name" value="Ig"/>
    <property type="match status" value="1"/>
</dbReference>
<dbReference type="PANTHER" id="PTHR44170:SF32">
    <property type="entry name" value="PROTEIN TURTLE-LIKE PROTEIN"/>
    <property type="match status" value="1"/>
</dbReference>
<proteinExistence type="predicted"/>
<keyword evidence="6" id="KW-1185">Reference proteome</keyword>
<feature type="compositionally biased region" description="Basic and acidic residues" evidence="2">
    <location>
        <begin position="292"/>
        <end position="309"/>
    </location>
</feature>
<dbReference type="CDD" id="cd00063">
    <property type="entry name" value="FN3"/>
    <property type="match status" value="1"/>
</dbReference>
<feature type="domain" description="Fibronectin type-III" evidence="4">
    <location>
        <begin position="81"/>
        <end position="175"/>
    </location>
</feature>
<name>A0A9D4RJE5_DREPO</name>